<sequence>MKQTVYTASPESQQIHVWSLEADGKLTLVQVVDAGKCSPEQINAMIEVVSERHGESAVNEKLKAELMREYNSRYFNVPVPELPEDKPARRWWPFGKK</sequence>
<proteinExistence type="predicted"/>
<dbReference type="InterPro" id="IPR015943">
    <property type="entry name" value="WD40/YVTN_repeat-like_dom_sf"/>
</dbReference>
<dbReference type="Gene3D" id="2.130.10.10">
    <property type="entry name" value="YVTN repeat-like/Quinoprotein amine dehydrogenase"/>
    <property type="match status" value="1"/>
</dbReference>
<dbReference type="EMBL" id="JBHSON010000273">
    <property type="protein sequence ID" value="MFC5755026.1"/>
    <property type="molecule type" value="Genomic_DNA"/>
</dbReference>
<organism evidence="1 2">
    <name type="scientific">Actinomadura rugatobispora</name>
    <dbReference type="NCBI Taxonomy" id="1994"/>
    <lineage>
        <taxon>Bacteria</taxon>
        <taxon>Bacillati</taxon>
        <taxon>Actinomycetota</taxon>
        <taxon>Actinomycetes</taxon>
        <taxon>Streptosporangiales</taxon>
        <taxon>Thermomonosporaceae</taxon>
        <taxon>Actinomadura</taxon>
    </lineage>
</organism>
<evidence type="ECO:0000313" key="2">
    <source>
        <dbReference type="Proteomes" id="UP001596074"/>
    </source>
</evidence>
<comment type="caution">
    <text evidence="1">The sequence shown here is derived from an EMBL/GenBank/DDBJ whole genome shotgun (WGS) entry which is preliminary data.</text>
</comment>
<evidence type="ECO:0000313" key="1">
    <source>
        <dbReference type="EMBL" id="MFC5755026.1"/>
    </source>
</evidence>
<name>A0ABW1AKK4_9ACTN</name>
<protein>
    <submittedName>
        <fullName evidence="1">Uncharacterized protein</fullName>
    </submittedName>
</protein>
<gene>
    <name evidence="1" type="ORF">ACFPZN_56280</name>
</gene>
<reference evidence="2" key="1">
    <citation type="journal article" date="2019" name="Int. J. Syst. Evol. Microbiol.">
        <title>The Global Catalogue of Microorganisms (GCM) 10K type strain sequencing project: providing services to taxonomists for standard genome sequencing and annotation.</title>
        <authorList>
            <consortium name="The Broad Institute Genomics Platform"/>
            <consortium name="The Broad Institute Genome Sequencing Center for Infectious Disease"/>
            <person name="Wu L."/>
            <person name="Ma J."/>
        </authorList>
    </citation>
    <scope>NUCLEOTIDE SEQUENCE [LARGE SCALE GENOMIC DNA]</scope>
    <source>
        <strain evidence="2">KCTC 42087</strain>
    </source>
</reference>
<accession>A0ABW1AKK4</accession>
<dbReference type="Proteomes" id="UP001596074">
    <property type="component" value="Unassembled WGS sequence"/>
</dbReference>
<keyword evidence="2" id="KW-1185">Reference proteome</keyword>
<dbReference type="RefSeq" id="WP_378293677.1">
    <property type="nucleotide sequence ID" value="NZ_JBHSON010000273.1"/>
</dbReference>